<evidence type="ECO:0000256" key="5">
    <source>
        <dbReference type="ARBA" id="ARBA00011895"/>
    </source>
</evidence>
<evidence type="ECO:0000256" key="15">
    <source>
        <dbReference type="RuleBase" id="RU364099"/>
    </source>
</evidence>
<dbReference type="GO" id="GO:0032264">
    <property type="term" value="P:IMP salvage"/>
    <property type="evidence" value="ECO:0007669"/>
    <property type="project" value="TreeGrafter"/>
</dbReference>
<evidence type="ECO:0000313" key="17">
    <source>
        <dbReference type="EMBL" id="NGZ90444.1"/>
    </source>
</evidence>
<dbReference type="GO" id="GO:0006178">
    <property type="term" value="P:guanine salvage"/>
    <property type="evidence" value="ECO:0007669"/>
    <property type="project" value="TreeGrafter"/>
</dbReference>
<organism evidence="17 18">
    <name type="scientific">Psychroflexus maritimus</name>
    <dbReference type="NCBI Taxonomy" id="2714865"/>
    <lineage>
        <taxon>Bacteria</taxon>
        <taxon>Pseudomonadati</taxon>
        <taxon>Bacteroidota</taxon>
        <taxon>Flavobacteriia</taxon>
        <taxon>Flavobacteriales</taxon>
        <taxon>Flavobacteriaceae</taxon>
        <taxon>Psychroflexus</taxon>
    </lineage>
</organism>
<dbReference type="Proteomes" id="UP000643701">
    <property type="component" value="Unassembled WGS sequence"/>
</dbReference>
<dbReference type="NCBIfam" id="TIGR01203">
    <property type="entry name" value="HGPRTase"/>
    <property type="match status" value="1"/>
</dbReference>
<dbReference type="PANTHER" id="PTHR43340:SF1">
    <property type="entry name" value="HYPOXANTHINE PHOSPHORIBOSYLTRANSFERASE"/>
    <property type="match status" value="1"/>
</dbReference>
<dbReference type="GO" id="GO:0046100">
    <property type="term" value="P:hypoxanthine metabolic process"/>
    <property type="evidence" value="ECO:0007669"/>
    <property type="project" value="TreeGrafter"/>
</dbReference>
<evidence type="ECO:0000313" key="18">
    <source>
        <dbReference type="Proteomes" id="UP000643701"/>
    </source>
</evidence>
<evidence type="ECO:0000256" key="6">
    <source>
        <dbReference type="ARBA" id="ARBA00022490"/>
    </source>
</evidence>
<comment type="catalytic activity">
    <reaction evidence="13">
        <text>GMP + diphosphate = guanine + 5-phospho-alpha-D-ribose 1-diphosphate</text>
        <dbReference type="Rhea" id="RHEA:25424"/>
        <dbReference type="ChEBI" id="CHEBI:16235"/>
        <dbReference type="ChEBI" id="CHEBI:33019"/>
        <dbReference type="ChEBI" id="CHEBI:58017"/>
        <dbReference type="ChEBI" id="CHEBI:58115"/>
        <dbReference type="EC" id="2.4.2.8"/>
    </reaction>
    <physiologicalReaction direction="right-to-left" evidence="13">
        <dbReference type="Rhea" id="RHEA:25426"/>
    </physiologicalReaction>
</comment>
<dbReference type="GO" id="GO:0032263">
    <property type="term" value="P:GMP salvage"/>
    <property type="evidence" value="ECO:0007669"/>
    <property type="project" value="TreeGrafter"/>
</dbReference>
<keyword evidence="12 15" id="KW-0460">Magnesium</keyword>
<keyword evidence="11 15" id="KW-0547">Nucleotide-binding</keyword>
<comment type="catalytic activity">
    <reaction evidence="14">
        <text>IMP + diphosphate = hypoxanthine + 5-phospho-alpha-D-ribose 1-diphosphate</text>
        <dbReference type="Rhea" id="RHEA:17973"/>
        <dbReference type="ChEBI" id="CHEBI:17368"/>
        <dbReference type="ChEBI" id="CHEBI:33019"/>
        <dbReference type="ChEBI" id="CHEBI:58017"/>
        <dbReference type="ChEBI" id="CHEBI:58053"/>
        <dbReference type="EC" id="2.4.2.8"/>
    </reaction>
    <physiologicalReaction direction="right-to-left" evidence="14">
        <dbReference type="Rhea" id="RHEA:17975"/>
    </physiologicalReaction>
</comment>
<dbReference type="CDD" id="cd06223">
    <property type="entry name" value="PRTases_typeI"/>
    <property type="match status" value="1"/>
</dbReference>
<dbReference type="GO" id="GO:0004422">
    <property type="term" value="F:hypoxanthine phosphoribosyltransferase activity"/>
    <property type="evidence" value="ECO:0007669"/>
    <property type="project" value="InterPro"/>
</dbReference>
<comment type="pathway">
    <text evidence="3 15">Purine metabolism; IMP biosynthesis via salvage pathway; IMP from hypoxanthine: step 1/1.</text>
</comment>
<gene>
    <name evidence="17" type="primary">hpt</name>
    <name evidence="17" type="ORF">G7034_09280</name>
</gene>
<dbReference type="GO" id="GO:0000287">
    <property type="term" value="F:magnesium ion binding"/>
    <property type="evidence" value="ECO:0007669"/>
    <property type="project" value="TreeGrafter"/>
</dbReference>
<dbReference type="AlphaFoldDB" id="A0A967ADS1"/>
<dbReference type="InterPro" id="IPR029057">
    <property type="entry name" value="PRTase-like"/>
</dbReference>
<keyword evidence="6 15" id="KW-0963">Cytoplasm</keyword>
<evidence type="ECO:0000259" key="16">
    <source>
        <dbReference type="Pfam" id="PF00156"/>
    </source>
</evidence>
<keyword evidence="8 15" id="KW-0808">Transferase</keyword>
<keyword evidence="18" id="KW-1185">Reference proteome</keyword>
<evidence type="ECO:0000256" key="9">
    <source>
        <dbReference type="ARBA" id="ARBA00022723"/>
    </source>
</evidence>
<dbReference type="EMBL" id="JAANAS010000072">
    <property type="protein sequence ID" value="NGZ90444.1"/>
    <property type="molecule type" value="Genomic_DNA"/>
</dbReference>
<evidence type="ECO:0000256" key="14">
    <source>
        <dbReference type="ARBA" id="ARBA00049402"/>
    </source>
</evidence>
<evidence type="ECO:0000256" key="7">
    <source>
        <dbReference type="ARBA" id="ARBA00022676"/>
    </source>
</evidence>
<dbReference type="GO" id="GO:0005829">
    <property type="term" value="C:cytosol"/>
    <property type="evidence" value="ECO:0007669"/>
    <property type="project" value="TreeGrafter"/>
</dbReference>
<name>A0A967ADS1_9FLAO</name>
<evidence type="ECO:0000256" key="1">
    <source>
        <dbReference type="ARBA" id="ARBA00001946"/>
    </source>
</evidence>
<comment type="similarity">
    <text evidence="4 15">Belongs to the purine/pyrimidine phosphoribosyltransferase family.</text>
</comment>
<evidence type="ECO:0000256" key="4">
    <source>
        <dbReference type="ARBA" id="ARBA00008391"/>
    </source>
</evidence>
<evidence type="ECO:0000256" key="2">
    <source>
        <dbReference type="ARBA" id="ARBA00004496"/>
    </source>
</evidence>
<evidence type="ECO:0000256" key="12">
    <source>
        <dbReference type="ARBA" id="ARBA00022842"/>
    </source>
</evidence>
<comment type="cofactor">
    <cofactor evidence="1 15">
        <name>Mg(2+)</name>
        <dbReference type="ChEBI" id="CHEBI:18420"/>
    </cofactor>
</comment>
<dbReference type="InterPro" id="IPR005904">
    <property type="entry name" value="Hxn_phspho_trans"/>
</dbReference>
<dbReference type="SUPFAM" id="SSF53271">
    <property type="entry name" value="PRTase-like"/>
    <property type="match status" value="1"/>
</dbReference>
<evidence type="ECO:0000256" key="8">
    <source>
        <dbReference type="ARBA" id="ARBA00022679"/>
    </source>
</evidence>
<dbReference type="InterPro" id="IPR050408">
    <property type="entry name" value="HGPRT"/>
</dbReference>
<keyword evidence="9 15" id="KW-0479">Metal-binding</keyword>
<sequence length="179" mass="20497">MIKLHDLEFEPYISANELQETVVELAHQIYQDYKDKCPVFVGVLNGAFMFLSDLVKHYPGSCEIQFVRYKSYEGTSTSGEVQTLLDFSAIENRDLILVEDIVDTGNTLSLIVKRLQQGEQKSYKTASLFLKPEAYTKEIEIDYVGLAIPNNFIVGYGLDYNELGRNLPEIYQLKQQHND</sequence>
<evidence type="ECO:0000256" key="10">
    <source>
        <dbReference type="ARBA" id="ARBA00022726"/>
    </source>
</evidence>
<comment type="caution">
    <text evidence="17">The sequence shown here is derived from an EMBL/GenBank/DDBJ whole genome shotgun (WGS) entry which is preliminary data.</text>
</comment>
<evidence type="ECO:0000256" key="3">
    <source>
        <dbReference type="ARBA" id="ARBA00004669"/>
    </source>
</evidence>
<comment type="subcellular location">
    <subcellularLocation>
        <location evidence="2 15">Cytoplasm</location>
    </subcellularLocation>
</comment>
<protein>
    <recommendedName>
        <fullName evidence="5 15">Hypoxanthine phosphoribosyltransferase</fullName>
        <ecNumber evidence="5 15">2.4.2.8</ecNumber>
    </recommendedName>
</protein>
<reference evidence="17" key="1">
    <citation type="submission" date="2020-03" db="EMBL/GenBank/DDBJ databases">
        <title>Psychroflexus Maritimus sp. nov., isolate from marine sediment.</title>
        <authorList>
            <person name="Zhong Y.-L."/>
        </authorList>
    </citation>
    <scope>NUCLEOTIDE SEQUENCE</scope>
    <source>
        <strain evidence="17">C1</strain>
    </source>
</reference>
<evidence type="ECO:0000256" key="13">
    <source>
        <dbReference type="ARBA" id="ARBA00048811"/>
    </source>
</evidence>
<accession>A0A967ADS1</accession>
<dbReference type="GO" id="GO:0000166">
    <property type="term" value="F:nucleotide binding"/>
    <property type="evidence" value="ECO:0007669"/>
    <property type="project" value="UniProtKB-KW"/>
</dbReference>
<dbReference type="RefSeq" id="WP_166400776.1">
    <property type="nucleotide sequence ID" value="NZ_JAANAS010000072.1"/>
</dbReference>
<dbReference type="PANTHER" id="PTHR43340">
    <property type="entry name" value="HYPOXANTHINE-GUANINE PHOSPHORIBOSYLTRANSFERASE"/>
    <property type="match status" value="1"/>
</dbReference>
<dbReference type="EC" id="2.4.2.8" evidence="5 15"/>
<keyword evidence="10 15" id="KW-0660">Purine salvage</keyword>
<proteinExistence type="inferred from homology"/>
<dbReference type="GO" id="GO:0006166">
    <property type="term" value="P:purine ribonucleoside salvage"/>
    <property type="evidence" value="ECO:0007669"/>
    <property type="project" value="UniProtKB-KW"/>
</dbReference>
<evidence type="ECO:0000256" key="11">
    <source>
        <dbReference type="ARBA" id="ARBA00022741"/>
    </source>
</evidence>
<dbReference type="Pfam" id="PF00156">
    <property type="entry name" value="Pribosyltran"/>
    <property type="match status" value="1"/>
</dbReference>
<dbReference type="InterPro" id="IPR000836">
    <property type="entry name" value="PRTase_dom"/>
</dbReference>
<keyword evidence="7 15" id="KW-0328">Glycosyltransferase</keyword>
<dbReference type="Gene3D" id="3.40.50.2020">
    <property type="match status" value="1"/>
</dbReference>
<feature type="domain" description="Phosphoribosyltransferase" evidence="16">
    <location>
        <begin position="17"/>
        <end position="160"/>
    </location>
</feature>